<proteinExistence type="inferred from homology"/>
<feature type="transmembrane region" description="Helical" evidence="7">
    <location>
        <begin position="313"/>
        <end position="330"/>
    </location>
</feature>
<dbReference type="Proteomes" id="UP001146351">
    <property type="component" value="Unassembled WGS sequence"/>
</dbReference>
<dbReference type="GO" id="GO:0008374">
    <property type="term" value="F:O-acyltransferase activity"/>
    <property type="evidence" value="ECO:0007669"/>
    <property type="project" value="InterPro"/>
</dbReference>
<dbReference type="GO" id="GO:0016020">
    <property type="term" value="C:membrane"/>
    <property type="evidence" value="ECO:0007669"/>
    <property type="project" value="UniProtKB-SubCell"/>
</dbReference>
<sequence length="414" mass="46937">MLETNENPYLTLSLGALSCLVLATLLVATPKGSVLRYAPFPFMIWITTRFARVDMHPNYAMRCVVSNFVVLNLQAARLLLIHPLDNDDIGRALALPQTFLIRVYHALKILLCTRAIGTPWQVKNVPSYPAYYNRRGMEMPLRPRFLARQLLILTWQYLFLDLVNTAMLFNPPQNTPLLTEPGLLGINWTKAAEKGISNSLGWMIVARVQIDFHDRLATTLLVLLGVDAPSAFRPSYGRLGDAYTLRNFWGKYWHQYFREPFSTFGCFLARNVLRLPRPSRLERYTNLFFVFFASGVMHLVIDHYAGVQESGAMPFFCAFAPGIMIEDAIQELWRRTRGYPESEISSPWRKAVGFLWVILWLGATSSWYVDPLLQTAKPPPVVPFGLRSQIPLPVLGSVLLAGGVGLKLVFEVEV</sequence>
<keyword evidence="5 7" id="KW-1133">Transmembrane helix</keyword>
<name>A0A9W9LVT7_9EURO</name>
<evidence type="ECO:0000256" key="2">
    <source>
        <dbReference type="ARBA" id="ARBA00007282"/>
    </source>
</evidence>
<dbReference type="PANTHER" id="PTHR31595">
    <property type="entry name" value="LONG-CHAIN-ALCOHOL O-FATTY-ACYLTRANSFERASE 3-RELATED"/>
    <property type="match status" value="1"/>
</dbReference>
<protein>
    <recommendedName>
        <fullName evidence="8">Wax synthase domain-containing protein</fullName>
    </recommendedName>
</protein>
<feature type="transmembrane region" description="Helical" evidence="7">
    <location>
        <begin position="9"/>
        <end position="28"/>
    </location>
</feature>
<evidence type="ECO:0000256" key="6">
    <source>
        <dbReference type="ARBA" id="ARBA00023136"/>
    </source>
</evidence>
<dbReference type="GO" id="GO:0006629">
    <property type="term" value="P:lipid metabolic process"/>
    <property type="evidence" value="ECO:0007669"/>
    <property type="project" value="InterPro"/>
</dbReference>
<comment type="caution">
    <text evidence="9">The sequence shown here is derived from an EMBL/GenBank/DDBJ whole genome shotgun (WGS) entry which is preliminary data.</text>
</comment>
<evidence type="ECO:0000313" key="9">
    <source>
        <dbReference type="EMBL" id="KAJ5179843.1"/>
    </source>
</evidence>
<feature type="transmembrane region" description="Helical" evidence="7">
    <location>
        <begin position="284"/>
        <end position="301"/>
    </location>
</feature>
<dbReference type="EMBL" id="JAPQKO010000002">
    <property type="protein sequence ID" value="KAJ5179843.1"/>
    <property type="molecule type" value="Genomic_DNA"/>
</dbReference>
<evidence type="ECO:0000313" key="10">
    <source>
        <dbReference type="Proteomes" id="UP001146351"/>
    </source>
</evidence>
<feature type="transmembrane region" description="Helical" evidence="7">
    <location>
        <begin position="34"/>
        <end position="52"/>
    </location>
</feature>
<dbReference type="OrthoDB" id="1077582at2759"/>
<feature type="transmembrane region" description="Helical" evidence="7">
    <location>
        <begin position="351"/>
        <end position="369"/>
    </location>
</feature>
<accession>A0A9W9LVT7</accession>
<evidence type="ECO:0000256" key="7">
    <source>
        <dbReference type="SAM" id="Phobius"/>
    </source>
</evidence>
<keyword evidence="3" id="KW-0808">Transferase</keyword>
<evidence type="ECO:0000256" key="4">
    <source>
        <dbReference type="ARBA" id="ARBA00022692"/>
    </source>
</evidence>
<dbReference type="InterPro" id="IPR044851">
    <property type="entry name" value="Wax_synthase"/>
</dbReference>
<dbReference type="PANTHER" id="PTHR31595:SF27">
    <property type="entry name" value="WAX SYNTHASE DOMAIN-CONTAINING PROTEIN-RELATED"/>
    <property type="match status" value="1"/>
</dbReference>
<comment type="similarity">
    <text evidence="2">Belongs to the wax synthase family.</text>
</comment>
<feature type="transmembrane region" description="Helical" evidence="7">
    <location>
        <begin position="389"/>
        <end position="410"/>
    </location>
</feature>
<evidence type="ECO:0000256" key="1">
    <source>
        <dbReference type="ARBA" id="ARBA00004141"/>
    </source>
</evidence>
<dbReference type="AlphaFoldDB" id="A0A9W9LVT7"/>
<comment type="subcellular location">
    <subcellularLocation>
        <location evidence="1">Membrane</location>
        <topology evidence="1">Multi-pass membrane protein</topology>
    </subcellularLocation>
</comment>
<keyword evidence="6 7" id="KW-0472">Membrane</keyword>
<evidence type="ECO:0000259" key="8">
    <source>
        <dbReference type="Pfam" id="PF13813"/>
    </source>
</evidence>
<dbReference type="Pfam" id="PF13813">
    <property type="entry name" value="MBOAT_2"/>
    <property type="match status" value="1"/>
</dbReference>
<evidence type="ECO:0000256" key="3">
    <source>
        <dbReference type="ARBA" id="ARBA00022679"/>
    </source>
</evidence>
<feature type="domain" description="Wax synthase" evidence="8">
    <location>
        <begin position="233"/>
        <end position="317"/>
    </location>
</feature>
<reference evidence="9" key="2">
    <citation type="journal article" date="2023" name="IMA Fungus">
        <title>Comparative genomic study of the Penicillium genus elucidates a diverse pangenome and 15 lateral gene transfer events.</title>
        <authorList>
            <person name="Petersen C."/>
            <person name="Sorensen T."/>
            <person name="Nielsen M.R."/>
            <person name="Sondergaard T.E."/>
            <person name="Sorensen J.L."/>
            <person name="Fitzpatrick D.A."/>
            <person name="Frisvad J.C."/>
            <person name="Nielsen K.L."/>
        </authorList>
    </citation>
    <scope>NUCLEOTIDE SEQUENCE</scope>
    <source>
        <strain evidence="9">IBT 21917</strain>
    </source>
</reference>
<keyword evidence="4 7" id="KW-0812">Transmembrane</keyword>
<dbReference type="InterPro" id="IPR032805">
    <property type="entry name" value="Wax_synthase_dom"/>
</dbReference>
<gene>
    <name evidence="9" type="ORF">N7492_003053</name>
</gene>
<evidence type="ECO:0000256" key="5">
    <source>
        <dbReference type="ARBA" id="ARBA00022989"/>
    </source>
</evidence>
<keyword evidence="10" id="KW-1185">Reference proteome</keyword>
<organism evidence="9 10">
    <name type="scientific">Penicillium capsulatum</name>
    <dbReference type="NCBI Taxonomy" id="69766"/>
    <lineage>
        <taxon>Eukaryota</taxon>
        <taxon>Fungi</taxon>
        <taxon>Dikarya</taxon>
        <taxon>Ascomycota</taxon>
        <taxon>Pezizomycotina</taxon>
        <taxon>Eurotiomycetes</taxon>
        <taxon>Eurotiomycetidae</taxon>
        <taxon>Eurotiales</taxon>
        <taxon>Aspergillaceae</taxon>
        <taxon>Penicillium</taxon>
    </lineage>
</organism>
<reference evidence="9" key="1">
    <citation type="submission" date="2022-11" db="EMBL/GenBank/DDBJ databases">
        <authorList>
            <person name="Petersen C."/>
        </authorList>
    </citation>
    <scope>NUCLEOTIDE SEQUENCE</scope>
    <source>
        <strain evidence="9">IBT 21917</strain>
    </source>
</reference>